<name>A0A4Q9HXL1_STRKA</name>
<evidence type="ECO:0000256" key="2">
    <source>
        <dbReference type="SAM" id="Phobius"/>
    </source>
</evidence>
<accession>A0A4Q9HXL1</accession>
<feature type="region of interest" description="Disordered" evidence="1">
    <location>
        <begin position="67"/>
        <end position="118"/>
    </location>
</feature>
<evidence type="ECO:0000313" key="4">
    <source>
        <dbReference type="Proteomes" id="UP000292452"/>
    </source>
</evidence>
<dbReference type="PANTHER" id="PTHR30354">
    <property type="entry name" value="GNT FAMILY GLUCONATE TRANSPORTER"/>
    <property type="match status" value="1"/>
</dbReference>
<gene>
    <name evidence="3" type="ORF">EYS09_10470</name>
</gene>
<dbReference type="Pfam" id="PF02447">
    <property type="entry name" value="GntP_permease"/>
    <property type="match status" value="1"/>
</dbReference>
<comment type="caution">
    <text evidence="3">The sequence shown here is derived from an EMBL/GenBank/DDBJ whole genome shotgun (WGS) entry which is preliminary data.</text>
</comment>
<dbReference type="AlphaFoldDB" id="A0A4Q9HXL1"/>
<reference evidence="3 4" key="1">
    <citation type="submission" date="2019-02" db="EMBL/GenBank/DDBJ databases">
        <title>Draft Genome Sequence of Streptomyces sp. AM-2504, identified by 16S rRNA comparative analysis as a Streptomyces Kasugaensis strain.</title>
        <authorList>
            <person name="Napolioni V."/>
            <person name="Giuliodori A.M."/>
            <person name="Spurio R."/>
            <person name="Fabbretti A."/>
        </authorList>
    </citation>
    <scope>NUCLEOTIDE SEQUENCE [LARGE SCALE GENOMIC DNA]</scope>
    <source>
        <strain evidence="3 4">AM-2504</strain>
    </source>
</reference>
<organism evidence="3 4">
    <name type="scientific">Streptomyces kasugaensis</name>
    <dbReference type="NCBI Taxonomy" id="1946"/>
    <lineage>
        <taxon>Bacteria</taxon>
        <taxon>Bacillati</taxon>
        <taxon>Actinomycetota</taxon>
        <taxon>Actinomycetes</taxon>
        <taxon>Kitasatosporales</taxon>
        <taxon>Streptomycetaceae</taxon>
        <taxon>Streptomyces</taxon>
    </lineage>
</organism>
<dbReference type="GO" id="GO:0005886">
    <property type="term" value="C:plasma membrane"/>
    <property type="evidence" value="ECO:0007669"/>
    <property type="project" value="TreeGrafter"/>
</dbReference>
<protein>
    <submittedName>
        <fullName evidence="3">Uncharacterized protein</fullName>
    </submittedName>
</protein>
<keyword evidence="2" id="KW-1133">Transmembrane helix</keyword>
<sequence>MDRSSVGSVAWEPWPGTFQRGRSPPRGARRAHGRFRVRGAPAGAVESVLSQSPLNFGGLWSVGAASVPADTEDESPGDQQRAADPEEGECLRTRGCQPSGGLVGRRDRSGSRDVRGAGPVRGVRSGGLAAMIGKILEATKGTESIATWLLEALGERRAAVALGITGMLCGIVLFFDVAVLLRVMLGSTTVATMTVAALALDMVKDLHWTQPQLALLVLAIGSGGMCMSHFNDPGFWVRSRYFDIDEGTMLRTWTPSITVAGTTSFLMVCALSLFIR</sequence>
<dbReference type="EMBL" id="SIXH01000068">
    <property type="protein sequence ID" value="TBO59735.1"/>
    <property type="molecule type" value="Genomic_DNA"/>
</dbReference>
<proteinExistence type="predicted"/>
<feature type="compositionally biased region" description="Basic and acidic residues" evidence="1">
    <location>
        <begin position="81"/>
        <end position="92"/>
    </location>
</feature>
<evidence type="ECO:0000256" key="1">
    <source>
        <dbReference type="SAM" id="MobiDB-lite"/>
    </source>
</evidence>
<evidence type="ECO:0000313" key="3">
    <source>
        <dbReference type="EMBL" id="TBO59735.1"/>
    </source>
</evidence>
<dbReference type="PANTHER" id="PTHR30354:SF25">
    <property type="entry name" value="INNER MEMBRANE PERMEASE YGBN"/>
    <property type="match status" value="1"/>
</dbReference>
<keyword evidence="4" id="KW-1185">Reference proteome</keyword>
<feature type="transmembrane region" description="Helical" evidence="2">
    <location>
        <begin position="250"/>
        <end position="275"/>
    </location>
</feature>
<keyword evidence="2" id="KW-0472">Membrane</keyword>
<feature type="transmembrane region" description="Helical" evidence="2">
    <location>
        <begin position="181"/>
        <end position="200"/>
    </location>
</feature>
<feature type="compositionally biased region" description="Basic and acidic residues" evidence="1">
    <location>
        <begin position="104"/>
        <end position="115"/>
    </location>
</feature>
<keyword evidence="2" id="KW-0812">Transmembrane</keyword>
<dbReference type="GO" id="GO:0015128">
    <property type="term" value="F:gluconate transmembrane transporter activity"/>
    <property type="evidence" value="ECO:0007669"/>
    <property type="project" value="InterPro"/>
</dbReference>
<feature type="transmembrane region" description="Helical" evidence="2">
    <location>
        <begin position="158"/>
        <end position="175"/>
    </location>
</feature>
<dbReference type="Proteomes" id="UP000292452">
    <property type="component" value="Unassembled WGS sequence"/>
</dbReference>
<dbReference type="InterPro" id="IPR003474">
    <property type="entry name" value="Glcn_transporter"/>
</dbReference>
<feature type="region of interest" description="Disordered" evidence="1">
    <location>
        <begin position="1"/>
        <end position="33"/>
    </location>
</feature>